<dbReference type="AlphaFoldDB" id="A0A1H8PMT7"/>
<keyword evidence="2" id="KW-1185">Reference proteome</keyword>
<dbReference type="EMBL" id="FOEG01000001">
    <property type="protein sequence ID" value="SEO43292.1"/>
    <property type="molecule type" value="Genomic_DNA"/>
</dbReference>
<dbReference type="RefSeq" id="WP_091638926.1">
    <property type="nucleotide sequence ID" value="NZ_FOEG01000001.1"/>
</dbReference>
<protein>
    <submittedName>
        <fullName evidence="1">Uncharacterized protein</fullName>
    </submittedName>
</protein>
<dbReference type="Proteomes" id="UP000199657">
    <property type="component" value="Unassembled WGS sequence"/>
</dbReference>
<dbReference type="STRING" id="406100.SAMN04488052_10153"/>
<name>A0A1H8PMT7_9GAMM</name>
<evidence type="ECO:0000313" key="2">
    <source>
        <dbReference type="Proteomes" id="UP000199657"/>
    </source>
</evidence>
<gene>
    <name evidence="1" type="ORF">SAMN04488052_10153</name>
</gene>
<sequence>MQNQVAAVPAVLTVELDLDVVAQGQRPPEPLSSEAADSLCWAIADDLQRILGPLNDYGFVLLGGLYDLTEILRPGLPMVDVLSELYRRSLPDTRFQPQVMAIGADGDAFPIPEIAPRRRPGSGPLLAIPFLFLGEPENMDALGTKLEKNLLEKGRASLKTGQLVQDRFGIKALNLSFATFNDLCALMKIQLEHAEFGPLWTLLEAALFTSQPPARVELPEGNLLLVDGAQGFARFLTFSQWATENPGVTDPAAAYGRFQQIQRQYTAGLAAHGLSVQVVEDSADLRDDNLDQALSAARMGAMPAETLEVNEVVTDTGDWSDVAGISLTEHSRPGLGPVAYTVLVRSADDRVIHYANHYPLAPEGIQHIRAQWQDTAARYGLDLEFLQPGDILHNANGDQLLPWPEAMGANH</sequence>
<organism evidence="1 2">
    <name type="scientific">Aquisalimonas asiatica</name>
    <dbReference type="NCBI Taxonomy" id="406100"/>
    <lineage>
        <taxon>Bacteria</taxon>
        <taxon>Pseudomonadati</taxon>
        <taxon>Pseudomonadota</taxon>
        <taxon>Gammaproteobacteria</taxon>
        <taxon>Chromatiales</taxon>
        <taxon>Ectothiorhodospiraceae</taxon>
        <taxon>Aquisalimonas</taxon>
    </lineage>
</organism>
<evidence type="ECO:0000313" key="1">
    <source>
        <dbReference type="EMBL" id="SEO43292.1"/>
    </source>
</evidence>
<proteinExistence type="predicted"/>
<reference evidence="1 2" key="1">
    <citation type="submission" date="2016-10" db="EMBL/GenBank/DDBJ databases">
        <authorList>
            <person name="de Groot N.N."/>
        </authorList>
    </citation>
    <scope>NUCLEOTIDE SEQUENCE [LARGE SCALE GENOMIC DNA]</scope>
    <source>
        <strain evidence="1 2">CGMCC 1.6291</strain>
    </source>
</reference>
<dbReference type="OrthoDB" id="7055931at2"/>
<accession>A0A1H8PMT7</accession>